<keyword evidence="1" id="KW-0472">Membrane</keyword>
<feature type="transmembrane region" description="Helical" evidence="1">
    <location>
        <begin position="6"/>
        <end position="22"/>
    </location>
</feature>
<keyword evidence="1" id="KW-1133">Transmembrane helix</keyword>
<protein>
    <submittedName>
        <fullName evidence="2">Uncharacterized protein</fullName>
    </submittedName>
</protein>
<dbReference type="EMBL" id="JAPRAT010000004">
    <property type="protein sequence ID" value="MCZ0702251.1"/>
    <property type="molecule type" value="Genomic_DNA"/>
</dbReference>
<evidence type="ECO:0000256" key="1">
    <source>
        <dbReference type="SAM" id="Phobius"/>
    </source>
</evidence>
<sequence>MWGTIFLSTLFTIVIFINIFTARKHIVKVQLQTTTWIIIALGRFVFFTLAYLFKPDFGGYFIALLASTMLITSNTSEGISHEGFHVLLKGSVVKRLKWDKIDHAKLINEHTRTRVRIIMKNKSSIFPKPTIQQFYLIEDYKVIYQLFEEKNIRFDIYKIPISPITTAICVWLTV</sequence>
<dbReference type="Proteomes" id="UP001084197">
    <property type="component" value="Unassembled WGS sequence"/>
</dbReference>
<proteinExistence type="predicted"/>
<reference evidence="2" key="1">
    <citation type="submission" date="2022-11" db="EMBL/GenBank/DDBJ databases">
        <title>WGS of Natronobacillus azotifigens 24KS-1, an anaerobic diazotrophic haloalkaliphile from soda-rich habitats.</title>
        <authorList>
            <person name="Sorokin D.Y."/>
            <person name="Merkel A.Y."/>
        </authorList>
    </citation>
    <scope>NUCLEOTIDE SEQUENCE</scope>
    <source>
        <strain evidence="2">24KS-1</strain>
    </source>
</reference>
<gene>
    <name evidence="2" type="ORF">OWO01_03375</name>
</gene>
<evidence type="ECO:0000313" key="2">
    <source>
        <dbReference type="EMBL" id="MCZ0702251.1"/>
    </source>
</evidence>
<organism evidence="2 3">
    <name type="scientific">Natronobacillus azotifigens</name>
    <dbReference type="NCBI Taxonomy" id="472978"/>
    <lineage>
        <taxon>Bacteria</taxon>
        <taxon>Bacillati</taxon>
        <taxon>Bacillota</taxon>
        <taxon>Bacilli</taxon>
        <taxon>Bacillales</taxon>
        <taxon>Bacillaceae</taxon>
        <taxon>Natronobacillus</taxon>
    </lineage>
</organism>
<keyword evidence="3" id="KW-1185">Reference proteome</keyword>
<accession>A0A9J6RAA6</accession>
<dbReference type="AlphaFoldDB" id="A0A9J6RAA6"/>
<feature type="transmembrane region" description="Helical" evidence="1">
    <location>
        <begin position="34"/>
        <end position="53"/>
    </location>
</feature>
<comment type="caution">
    <text evidence="2">The sequence shown here is derived from an EMBL/GenBank/DDBJ whole genome shotgun (WGS) entry which is preliminary data.</text>
</comment>
<name>A0A9J6RAA6_9BACI</name>
<evidence type="ECO:0000313" key="3">
    <source>
        <dbReference type="Proteomes" id="UP001084197"/>
    </source>
</evidence>
<keyword evidence="1" id="KW-0812">Transmembrane</keyword>
<dbReference type="RefSeq" id="WP_268779018.1">
    <property type="nucleotide sequence ID" value="NZ_JAPRAT010000004.1"/>
</dbReference>